<reference evidence="2" key="1">
    <citation type="journal article" date="2015" name="Nature">
        <title>Complex archaea that bridge the gap between prokaryotes and eukaryotes.</title>
        <authorList>
            <person name="Spang A."/>
            <person name="Saw J.H."/>
            <person name="Jorgensen S.L."/>
            <person name="Zaremba-Niedzwiedzka K."/>
            <person name="Martijn J."/>
            <person name="Lind A.E."/>
            <person name="van Eijk R."/>
            <person name="Schleper C."/>
            <person name="Guy L."/>
            <person name="Ettema T.J."/>
        </authorList>
    </citation>
    <scope>NUCLEOTIDE SEQUENCE</scope>
</reference>
<evidence type="ECO:0000313" key="2">
    <source>
        <dbReference type="EMBL" id="KKL90868.1"/>
    </source>
</evidence>
<dbReference type="GO" id="GO:0004519">
    <property type="term" value="F:endonuclease activity"/>
    <property type="evidence" value="ECO:0007669"/>
    <property type="project" value="InterPro"/>
</dbReference>
<name>A0A0F9FX17_9ZZZZ</name>
<evidence type="ECO:0000259" key="1">
    <source>
        <dbReference type="Pfam" id="PF01844"/>
    </source>
</evidence>
<feature type="domain" description="HNH" evidence="1">
    <location>
        <begin position="90"/>
        <end position="141"/>
    </location>
</feature>
<dbReference type="AlphaFoldDB" id="A0A0F9FX17"/>
<gene>
    <name evidence="2" type="ORF">LCGC14_1900370</name>
</gene>
<sequence>MQTISEYKGIALPWDLFLIPEGPAVKARDNHGEYQVMTGLEGTGTCWLCGADPGGKRYRRYCWGHGRIYYELFHWSYASPAAIERAGYCCENCGVKDVATRQGRLEVHHIIPLEGGPRLWTFLNLPWNLIAFCHDCHQEIHAVMRPNGWDKILWKAQDRGQLVLEGMV</sequence>
<protein>
    <recommendedName>
        <fullName evidence="1">HNH domain-containing protein</fullName>
    </recommendedName>
</protein>
<organism evidence="2">
    <name type="scientific">marine sediment metagenome</name>
    <dbReference type="NCBI Taxonomy" id="412755"/>
    <lineage>
        <taxon>unclassified sequences</taxon>
        <taxon>metagenomes</taxon>
        <taxon>ecological metagenomes</taxon>
    </lineage>
</organism>
<accession>A0A0F9FX17</accession>
<dbReference type="GO" id="GO:0008270">
    <property type="term" value="F:zinc ion binding"/>
    <property type="evidence" value="ECO:0007669"/>
    <property type="project" value="InterPro"/>
</dbReference>
<comment type="caution">
    <text evidence="2">The sequence shown here is derived from an EMBL/GenBank/DDBJ whole genome shotgun (WGS) entry which is preliminary data.</text>
</comment>
<proteinExistence type="predicted"/>
<dbReference type="Gene3D" id="1.10.30.50">
    <property type="match status" value="1"/>
</dbReference>
<dbReference type="InterPro" id="IPR002711">
    <property type="entry name" value="HNH"/>
</dbReference>
<dbReference type="InterPro" id="IPR003615">
    <property type="entry name" value="HNH_nuc"/>
</dbReference>
<dbReference type="GO" id="GO:0003676">
    <property type="term" value="F:nucleic acid binding"/>
    <property type="evidence" value="ECO:0007669"/>
    <property type="project" value="InterPro"/>
</dbReference>
<dbReference type="CDD" id="cd00085">
    <property type="entry name" value="HNHc"/>
    <property type="match status" value="1"/>
</dbReference>
<dbReference type="Pfam" id="PF01844">
    <property type="entry name" value="HNH"/>
    <property type="match status" value="1"/>
</dbReference>
<dbReference type="EMBL" id="LAZR01019892">
    <property type="protein sequence ID" value="KKL90868.1"/>
    <property type="molecule type" value="Genomic_DNA"/>
</dbReference>